<proteinExistence type="predicted"/>
<organism evidence="1">
    <name type="scientific">Brassica napus</name>
    <name type="common">Rape</name>
    <dbReference type="NCBI Taxonomy" id="3708"/>
    <lineage>
        <taxon>Eukaryota</taxon>
        <taxon>Viridiplantae</taxon>
        <taxon>Streptophyta</taxon>
        <taxon>Embryophyta</taxon>
        <taxon>Tracheophyta</taxon>
        <taxon>Spermatophyta</taxon>
        <taxon>Magnoliopsida</taxon>
        <taxon>eudicotyledons</taxon>
        <taxon>Gunneridae</taxon>
        <taxon>Pentapetalae</taxon>
        <taxon>rosids</taxon>
        <taxon>malvids</taxon>
        <taxon>Brassicales</taxon>
        <taxon>Brassicaceae</taxon>
        <taxon>Brassiceae</taxon>
        <taxon>Brassica</taxon>
    </lineage>
</organism>
<reference evidence="1" key="1">
    <citation type="submission" date="2021-01" db="EMBL/GenBank/DDBJ databases">
        <authorList>
            <consortium name="Genoscope - CEA"/>
            <person name="William W."/>
        </authorList>
    </citation>
    <scope>NUCLEOTIDE SEQUENCE</scope>
</reference>
<accession>A0A816JKW2</accession>
<evidence type="ECO:0000313" key="1">
    <source>
        <dbReference type="EMBL" id="CAF1855727.1"/>
    </source>
</evidence>
<dbReference type="AlphaFoldDB" id="A0A816JKW2"/>
<gene>
    <name evidence="1" type="ORF">DARMORV10_C04P40880.1</name>
</gene>
<sequence>MLQIDLDPLHAFVVSEYSADKSPPTRRRHTPPFLTRIKPLIYGF</sequence>
<name>A0A816JKW2_BRANA</name>
<dbReference type="Proteomes" id="UP001295469">
    <property type="component" value="Chromosome C04"/>
</dbReference>
<protein>
    <submittedName>
        <fullName evidence="1">(rape) hypothetical protein</fullName>
    </submittedName>
</protein>
<dbReference type="EMBL" id="HG994368">
    <property type="protein sequence ID" value="CAF1855727.1"/>
    <property type="molecule type" value="Genomic_DNA"/>
</dbReference>